<evidence type="ECO:0000313" key="20">
    <source>
        <dbReference type="Proteomes" id="UP000276232"/>
    </source>
</evidence>
<feature type="domain" description="Glutamine amidotransferase type-2" evidence="18">
    <location>
        <begin position="54"/>
        <end position="445"/>
    </location>
</feature>
<dbReference type="PANTHER" id="PTHR11938:SF133">
    <property type="entry name" value="GLUTAMATE SYNTHASE (NADH)"/>
    <property type="match status" value="1"/>
</dbReference>
<dbReference type="Pfam" id="PF00310">
    <property type="entry name" value="GATase_2"/>
    <property type="match status" value="1"/>
</dbReference>
<dbReference type="FunFam" id="3.20.20.70:FF:000031">
    <property type="entry name" value="Glutamate synthase 1 [NADH]"/>
    <property type="match status" value="1"/>
</dbReference>
<feature type="region of interest" description="Disordered" evidence="17">
    <location>
        <begin position="1"/>
        <end position="47"/>
    </location>
</feature>
<organism evidence="19 20">
    <name type="scientific">Pseudokineococcus lusitanus</name>
    <dbReference type="NCBI Taxonomy" id="763993"/>
    <lineage>
        <taxon>Bacteria</taxon>
        <taxon>Bacillati</taxon>
        <taxon>Actinomycetota</taxon>
        <taxon>Actinomycetes</taxon>
        <taxon>Kineosporiales</taxon>
        <taxon>Kineosporiaceae</taxon>
        <taxon>Pseudokineococcus</taxon>
    </lineage>
</organism>
<dbReference type="GO" id="GO:0015930">
    <property type="term" value="F:glutamate synthase activity"/>
    <property type="evidence" value="ECO:0007669"/>
    <property type="project" value="InterPro"/>
</dbReference>
<dbReference type="InterPro" id="IPR029055">
    <property type="entry name" value="Ntn_hydrolases_N"/>
</dbReference>
<dbReference type="InterPro" id="IPR006982">
    <property type="entry name" value="Glu_synth_centr_N"/>
</dbReference>
<dbReference type="InterPro" id="IPR013785">
    <property type="entry name" value="Aldolase_TIM"/>
</dbReference>
<comment type="cofactor">
    <cofactor evidence="3">
        <name>FAD</name>
        <dbReference type="ChEBI" id="CHEBI:57692"/>
    </cofactor>
</comment>
<dbReference type="InterPro" id="IPR050711">
    <property type="entry name" value="ET-N_metabolism_enzyme"/>
</dbReference>
<evidence type="ECO:0000256" key="12">
    <source>
        <dbReference type="ARBA" id="ARBA00023004"/>
    </source>
</evidence>
<dbReference type="InParanoid" id="A0A3N1HS85"/>
<name>A0A3N1HS85_9ACTN</name>
<keyword evidence="9" id="KW-0274">FAD</keyword>
<comment type="caution">
    <text evidence="19">The sequence shown here is derived from an EMBL/GenBank/DDBJ whole genome shotgun (WGS) entry which is preliminary data.</text>
</comment>
<dbReference type="GO" id="GO:0046872">
    <property type="term" value="F:metal ion binding"/>
    <property type="evidence" value="ECO:0007669"/>
    <property type="project" value="UniProtKB-KW"/>
</dbReference>
<dbReference type="CDD" id="cd02808">
    <property type="entry name" value="GltS_FMN"/>
    <property type="match status" value="1"/>
</dbReference>
<keyword evidence="7" id="KW-0288">FMN</keyword>
<evidence type="ECO:0000256" key="4">
    <source>
        <dbReference type="ARBA" id="ARBA00009716"/>
    </source>
</evidence>
<evidence type="ECO:0000256" key="16">
    <source>
        <dbReference type="ARBA" id="ARBA00029440"/>
    </source>
</evidence>
<dbReference type="Gene3D" id="3.20.20.70">
    <property type="entry name" value="Aldolase class I"/>
    <property type="match status" value="2"/>
</dbReference>
<keyword evidence="13" id="KW-0411">Iron-sulfur</keyword>
<keyword evidence="20" id="KW-1185">Reference proteome</keyword>
<evidence type="ECO:0000256" key="14">
    <source>
        <dbReference type="ARBA" id="ARBA00023164"/>
    </source>
</evidence>
<dbReference type="Pfam" id="PF01645">
    <property type="entry name" value="Glu_synthase"/>
    <property type="match status" value="1"/>
</dbReference>
<evidence type="ECO:0000259" key="18">
    <source>
        <dbReference type="PROSITE" id="PS51278"/>
    </source>
</evidence>
<sequence>MTTPRPSTPDATTGTPATAPDAAAPAGARPAHAPGAQTPPAQGLYDGAHEHDACGVAFVATLRGEPGHDVVDHALTALRNLDHRGAVGAEVDTGDGAGILTQVPDELFRAVLAEEHGVDLPPRGAYAVGTVHLPTDPAERAEAVRHLGTIAEEEDLAVLAWRDVPVAADLVGATARATMPHLAQVFVAGRSARITGTALERRAFCLRKRAEREVGTYVASLSCRTITYKGMLTTGQLEPFFPDLSDRRYTTVLAVVHSRFSTNTFPSWPLAHPFRLIAHNGEINTVQGNRNWMRARESMLASSVIPGDLERLFPICTPGASDSASFDEVLELLHLSGRSLPHAMLMMIPEAWENDEQMDPSLRAFYEYHSMFSEAWDGPADVVFTDGTLVGAVLDRNGLRPSRYSVTDDGLVVLASETGVLELDPATVVQRGRLQPGRMLLVDTAAGRIVDDREVKAELAAARPYDEWLHAGLVTLGDLPEREHVAHTHASVTRRQQTFGYTEEELRLLVAPMARAGAEPIGSMGTDTPIAVLSTRPRLIFDYFTQNFAQVTNPPLDAIREELVTSLVTGIGPELNMLDSTPAHCRQLLIPFPVVDNDELAKIVHVNADGNLPGFRTVRVSGLYRVDGGGRALSERLDEICAEVSAAIADGARFVVLSDRDSDSVMAPIPSLLLTGAVHHHLLREKTRTQVGLVVEAGDVREVHHVALLIGYGAACVNPYLAMESVEDQVRSGVVTGLEPADAVRRLIYALGKGVLKVMSKMGISTVASYRGAQTFEAVGLARDLVDRCFTGTTTQLGGIGLDVVAEEVARRHATAYPVGGVQPAHRRLEVGGEYQWRREGEHHLFDPETVFRLQHATRSGRMDVFRQYTQRVDDASERLMTLRGLFRLRDDLRPPVPLDEVEPVSEIVKRFSTGAMSYGSISEEAHATLAVAMNRLGGRSNTGEGGEDVARLLDPERRSAVKQVASGRFGVTSMYLTHADDLQIKIAQGAKPGEGGQLPGHKVYPWIARTRFSTPGVGLISPPPHHDIYSIEDIAQLIHDLKNANPSARVHVKLVSESGVGTVAAGVSKAHADVVLISGHDGGTGASPLTSLKHAGGPWEVGLAEAQQTLLLNGLRDRITVQVDGQLKTGRDVVVAALLGAEEYGFSTAPLVVSGCILMRACHLDTCPVGIATQNPELRARYGGKAEFVVSFFEFVAQEVREHLAALGFRSLDEAVGRSEVLDARRAVDHWKASGLDLAPVLHQVELPEGSARRRTQSQDHGLEKALDHQLIAMSRDALEHGTAVEVASPVRNVNRTVGTMLGHEVTKRYGEEGLPDGTVDVTLTGAAGQSLGAFLPRGITLRLLGDANDYVGKGLSGGRVVVRPHPSSPAVDPTDVVAGNTIAYGATSGELFLRGTVGERFCVRNSGATAVVEGVGDHACEYMTGGTVLVLGHTGRNVAAGMSGGTAYVLDLDRGRVNAAAVASGELGLHPLDEADRVLVADLLVRHRDETGSEVAAALLAEGDAGLDRVTKLLPREFSRVLAVREQARTEGLDLDGDAVWSRIVEATRG</sequence>
<evidence type="ECO:0000256" key="6">
    <source>
        <dbReference type="ARBA" id="ARBA00022630"/>
    </source>
</evidence>
<keyword evidence="10" id="KW-0315">Glutamine amidotransferase</keyword>
<evidence type="ECO:0000256" key="15">
    <source>
        <dbReference type="ARBA" id="ARBA00023291"/>
    </source>
</evidence>
<keyword evidence="14" id="KW-0314">Glutamate biosynthesis</keyword>
<accession>A0A3N1HS85</accession>
<reference evidence="19 20" key="1">
    <citation type="journal article" date="2015" name="Stand. Genomic Sci.">
        <title>Genomic Encyclopedia of Bacterial and Archaeal Type Strains, Phase III: the genomes of soil and plant-associated and newly described type strains.</title>
        <authorList>
            <person name="Whitman W.B."/>
            <person name="Woyke T."/>
            <person name="Klenk H.P."/>
            <person name="Zhou Y."/>
            <person name="Lilburn T.G."/>
            <person name="Beck B.J."/>
            <person name="De Vos P."/>
            <person name="Vandamme P."/>
            <person name="Eisen J.A."/>
            <person name="Garrity G."/>
            <person name="Hugenholtz P."/>
            <person name="Kyrpides N.C."/>
        </authorList>
    </citation>
    <scope>NUCLEOTIDE SEQUENCE [LARGE SCALE GENOMIC DNA]</scope>
    <source>
        <strain evidence="19 20">CECT 7306</strain>
    </source>
</reference>
<dbReference type="Proteomes" id="UP000276232">
    <property type="component" value="Unassembled WGS sequence"/>
</dbReference>
<keyword evidence="11" id="KW-0560">Oxidoreductase</keyword>
<dbReference type="GO" id="GO:0006537">
    <property type="term" value="P:glutamate biosynthetic process"/>
    <property type="evidence" value="ECO:0007669"/>
    <property type="project" value="UniProtKB-KW"/>
</dbReference>
<dbReference type="SUPFAM" id="SSF69336">
    <property type="entry name" value="Alpha subunit of glutamate synthase, C-terminal domain"/>
    <property type="match status" value="1"/>
</dbReference>
<dbReference type="EMBL" id="RJKN01000001">
    <property type="protein sequence ID" value="ROP45414.1"/>
    <property type="molecule type" value="Genomic_DNA"/>
</dbReference>
<dbReference type="FunFam" id="2.160.20.60:FF:000001">
    <property type="entry name" value="Glutamate synthase, large subunit"/>
    <property type="match status" value="1"/>
</dbReference>
<keyword evidence="12" id="KW-0408">Iron</keyword>
<keyword evidence="6" id="KW-0285">Flavoprotein</keyword>
<evidence type="ECO:0000256" key="2">
    <source>
        <dbReference type="ARBA" id="ARBA00001927"/>
    </source>
</evidence>
<dbReference type="Gene3D" id="3.60.20.10">
    <property type="entry name" value="Glutamine Phosphoribosylpyrophosphate, subunit 1, domain 1"/>
    <property type="match status" value="1"/>
</dbReference>
<dbReference type="FunCoup" id="A0A3N1HS85">
    <property type="interactions" value="323"/>
</dbReference>
<evidence type="ECO:0000256" key="13">
    <source>
        <dbReference type="ARBA" id="ARBA00023014"/>
    </source>
</evidence>
<dbReference type="PROSITE" id="PS51278">
    <property type="entry name" value="GATASE_TYPE_2"/>
    <property type="match status" value="1"/>
</dbReference>
<evidence type="ECO:0000256" key="8">
    <source>
        <dbReference type="ARBA" id="ARBA00022723"/>
    </source>
</evidence>
<dbReference type="Pfam" id="PF01493">
    <property type="entry name" value="GXGXG"/>
    <property type="match status" value="1"/>
</dbReference>
<evidence type="ECO:0000256" key="3">
    <source>
        <dbReference type="ARBA" id="ARBA00001974"/>
    </source>
</evidence>
<dbReference type="Pfam" id="PF04898">
    <property type="entry name" value="Glu_syn_central"/>
    <property type="match status" value="1"/>
</dbReference>
<dbReference type="CDD" id="cd00982">
    <property type="entry name" value="gltB_C"/>
    <property type="match status" value="1"/>
</dbReference>
<evidence type="ECO:0000256" key="17">
    <source>
        <dbReference type="SAM" id="MobiDB-lite"/>
    </source>
</evidence>
<gene>
    <name evidence="19" type="ORF">EDC03_0015</name>
</gene>
<dbReference type="FunFam" id="3.20.20.70:FF:000053">
    <property type="entry name" value="Glutamate synthase large subunit"/>
    <property type="match status" value="1"/>
</dbReference>
<dbReference type="InterPro" id="IPR002932">
    <property type="entry name" value="Glu_synthdom"/>
</dbReference>
<dbReference type="CDD" id="cd00713">
    <property type="entry name" value="GltS"/>
    <property type="match status" value="1"/>
</dbReference>
<comment type="cofactor">
    <cofactor evidence="1">
        <name>FMN</name>
        <dbReference type="ChEBI" id="CHEBI:58210"/>
    </cofactor>
</comment>
<protein>
    <submittedName>
        <fullName evidence="19">Glutamate synthase (NADH) large subunit</fullName>
    </submittedName>
</protein>
<dbReference type="GO" id="GO:0019676">
    <property type="term" value="P:ammonia assimilation cycle"/>
    <property type="evidence" value="ECO:0007669"/>
    <property type="project" value="TreeGrafter"/>
</dbReference>
<dbReference type="SUPFAM" id="SSF56235">
    <property type="entry name" value="N-terminal nucleophile aminohydrolases (Ntn hydrolases)"/>
    <property type="match status" value="1"/>
</dbReference>
<dbReference type="InterPro" id="IPR002489">
    <property type="entry name" value="Glu_synth_asu_C"/>
</dbReference>
<dbReference type="NCBIfam" id="NF008730">
    <property type="entry name" value="PRK11750.1"/>
    <property type="match status" value="1"/>
</dbReference>
<keyword evidence="15" id="KW-0003">3Fe-4S</keyword>
<comment type="similarity">
    <text evidence="4">Belongs to the glutamate synthase family.</text>
</comment>
<evidence type="ECO:0000256" key="9">
    <source>
        <dbReference type="ARBA" id="ARBA00022827"/>
    </source>
</evidence>
<evidence type="ECO:0000313" key="19">
    <source>
        <dbReference type="EMBL" id="ROP45414.1"/>
    </source>
</evidence>
<dbReference type="Gene3D" id="2.160.20.60">
    <property type="entry name" value="Glutamate synthase, alpha subunit, C-terminal domain"/>
    <property type="match status" value="1"/>
</dbReference>
<evidence type="ECO:0000256" key="7">
    <source>
        <dbReference type="ARBA" id="ARBA00022643"/>
    </source>
</evidence>
<dbReference type="RefSeq" id="WP_123378204.1">
    <property type="nucleotide sequence ID" value="NZ_RJKN01000001.1"/>
</dbReference>
<dbReference type="SUPFAM" id="SSF51395">
    <property type="entry name" value="FMN-linked oxidoreductases"/>
    <property type="match status" value="1"/>
</dbReference>
<dbReference type="InterPro" id="IPR017932">
    <property type="entry name" value="GATase_2_dom"/>
</dbReference>
<comment type="cofactor">
    <cofactor evidence="2">
        <name>[3Fe-4S] cluster</name>
        <dbReference type="ChEBI" id="CHEBI:21137"/>
    </cofactor>
</comment>
<dbReference type="GO" id="GO:0051538">
    <property type="term" value="F:3 iron, 4 sulfur cluster binding"/>
    <property type="evidence" value="ECO:0007669"/>
    <property type="project" value="UniProtKB-KW"/>
</dbReference>
<keyword evidence="5" id="KW-0028">Amino-acid biosynthesis</keyword>
<evidence type="ECO:0000256" key="5">
    <source>
        <dbReference type="ARBA" id="ARBA00022605"/>
    </source>
</evidence>
<dbReference type="PANTHER" id="PTHR11938">
    <property type="entry name" value="FAD NADPH DEHYDROGENASE/OXIDOREDUCTASE"/>
    <property type="match status" value="1"/>
</dbReference>
<evidence type="ECO:0000256" key="1">
    <source>
        <dbReference type="ARBA" id="ARBA00001917"/>
    </source>
</evidence>
<dbReference type="InterPro" id="IPR036485">
    <property type="entry name" value="Glu_synth_asu_C_sf"/>
</dbReference>
<evidence type="ECO:0000256" key="10">
    <source>
        <dbReference type="ARBA" id="ARBA00022962"/>
    </source>
</evidence>
<dbReference type="FunFam" id="3.60.20.10:FF:000001">
    <property type="entry name" value="Glutamate synthase, large subunit"/>
    <property type="match status" value="1"/>
</dbReference>
<keyword evidence="8" id="KW-0479">Metal-binding</keyword>
<comment type="pathway">
    <text evidence="16">Amino-acid biosynthesis.</text>
</comment>
<proteinExistence type="inferred from homology"/>
<evidence type="ECO:0000256" key="11">
    <source>
        <dbReference type="ARBA" id="ARBA00023002"/>
    </source>
</evidence>
<dbReference type="OrthoDB" id="9758182at2"/>
<feature type="compositionally biased region" description="Low complexity" evidence="17">
    <location>
        <begin position="8"/>
        <end position="36"/>
    </location>
</feature>